<reference evidence="2 3" key="1">
    <citation type="submission" date="2020-04" db="EMBL/GenBank/DDBJ databases">
        <title>Perkinsus olseni comparative genomics.</title>
        <authorList>
            <person name="Bogema D.R."/>
        </authorList>
    </citation>
    <scope>NUCLEOTIDE SEQUENCE [LARGE SCALE GENOMIC DNA]</scope>
    <source>
        <strain evidence="2">00978-12</strain>
    </source>
</reference>
<protein>
    <submittedName>
        <fullName evidence="2">Uncharacterized protein</fullName>
    </submittedName>
</protein>
<gene>
    <name evidence="2" type="ORF">FOZ60_015463</name>
</gene>
<accession>A0A7J6P5U3</accession>
<name>A0A7J6P5U3_PEROL</name>
<keyword evidence="1" id="KW-0732">Signal</keyword>
<evidence type="ECO:0000256" key="1">
    <source>
        <dbReference type="SAM" id="SignalP"/>
    </source>
</evidence>
<proteinExistence type="predicted"/>
<feature type="signal peptide" evidence="1">
    <location>
        <begin position="1"/>
        <end position="19"/>
    </location>
</feature>
<dbReference type="EMBL" id="JABANP010000078">
    <property type="protein sequence ID" value="KAF4691465.1"/>
    <property type="molecule type" value="Genomic_DNA"/>
</dbReference>
<dbReference type="AlphaFoldDB" id="A0A7J6P5U3"/>
<evidence type="ECO:0000313" key="2">
    <source>
        <dbReference type="EMBL" id="KAF4691465.1"/>
    </source>
</evidence>
<sequence length="203" mass="22693">MPSTLQTLISFAFIGLCQARLATISDLSLTGQRLVRDNFYSGLIGDSIEVFYYFPSEDLQVCIIITFSQENGERRQKAVCGAVSDDEASPNLVVDYGGRYERFIAALRTAFRDIRLAPGDFRNIIVRSRNEIEITVEGNRVELFRDQSPNKLCLLKRESTASQRLERSQRVGLGCSRGRGLRAAASMTTRVTVVPYGTLARVQ</sequence>
<feature type="chain" id="PRO_5029534688" evidence="1">
    <location>
        <begin position="20"/>
        <end position="203"/>
    </location>
</feature>
<comment type="caution">
    <text evidence="2">The sequence shown here is derived from an EMBL/GenBank/DDBJ whole genome shotgun (WGS) entry which is preliminary data.</text>
</comment>
<organism evidence="2 3">
    <name type="scientific">Perkinsus olseni</name>
    <name type="common">Perkinsus atlanticus</name>
    <dbReference type="NCBI Taxonomy" id="32597"/>
    <lineage>
        <taxon>Eukaryota</taxon>
        <taxon>Sar</taxon>
        <taxon>Alveolata</taxon>
        <taxon>Perkinsozoa</taxon>
        <taxon>Perkinsea</taxon>
        <taxon>Perkinsida</taxon>
        <taxon>Perkinsidae</taxon>
        <taxon>Perkinsus</taxon>
    </lineage>
</organism>
<dbReference type="Proteomes" id="UP000541610">
    <property type="component" value="Unassembled WGS sequence"/>
</dbReference>
<evidence type="ECO:0000313" key="3">
    <source>
        <dbReference type="Proteomes" id="UP000541610"/>
    </source>
</evidence>